<dbReference type="AlphaFoldDB" id="A0A2M4D185"/>
<keyword evidence="1" id="KW-1133">Transmembrane helix</keyword>
<protein>
    <submittedName>
        <fullName evidence="2">Putative secreted protein</fullName>
    </submittedName>
</protein>
<evidence type="ECO:0000313" key="2">
    <source>
        <dbReference type="EMBL" id="MBW71316.1"/>
    </source>
</evidence>
<name>A0A2M4D185_ANODA</name>
<accession>A0A2M4D185</accession>
<reference evidence="2" key="1">
    <citation type="submission" date="2018-01" db="EMBL/GenBank/DDBJ databases">
        <title>An insight into the sialome of Amazonian anophelines.</title>
        <authorList>
            <person name="Ribeiro J.M."/>
            <person name="Scarpassa V."/>
            <person name="Calvo E."/>
        </authorList>
    </citation>
    <scope>NUCLEOTIDE SEQUENCE</scope>
</reference>
<keyword evidence="1" id="KW-0472">Membrane</keyword>
<sequence>MLGVDALARRRVLRLVILIVAMMLQLAVINGVEKDHSTNDYLKERSDSGTLRLHVLMLPSPKRTAENPGQCPRTLISAA</sequence>
<evidence type="ECO:0000256" key="1">
    <source>
        <dbReference type="SAM" id="Phobius"/>
    </source>
</evidence>
<feature type="transmembrane region" description="Helical" evidence="1">
    <location>
        <begin position="12"/>
        <end position="32"/>
    </location>
</feature>
<proteinExistence type="predicted"/>
<dbReference type="EMBL" id="GGFL01007138">
    <property type="protein sequence ID" value="MBW71316.1"/>
    <property type="molecule type" value="Transcribed_RNA"/>
</dbReference>
<keyword evidence="1" id="KW-0812">Transmembrane</keyword>
<organism evidence="2">
    <name type="scientific">Anopheles darlingi</name>
    <name type="common">Mosquito</name>
    <dbReference type="NCBI Taxonomy" id="43151"/>
    <lineage>
        <taxon>Eukaryota</taxon>
        <taxon>Metazoa</taxon>
        <taxon>Ecdysozoa</taxon>
        <taxon>Arthropoda</taxon>
        <taxon>Hexapoda</taxon>
        <taxon>Insecta</taxon>
        <taxon>Pterygota</taxon>
        <taxon>Neoptera</taxon>
        <taxon>Endopterygota</taxon>
        <taxon>Diptera</taxon>
        <taxon>Nematocera</taxon>
        <taxon>Culicoidea</taxon>
        <taxon>Culicidae</taxon>
        <taxon>Anophelinae</taxon>
        <taxon>Anopheles</taxon>
    </lineage>
</organism>